<dbReference type="GO" id="GO:0006635">
    <property type="term" value="P:fatty acid beta-oxidation"/>
    <property type="evidence" value="ECO:0007669"/>
    <property type="project" value="TreeGrafter"/>
</dbReference>
<dbReference type="Proteomes" id="UP001138997">
    <property type="component" value="Unassembled WGS sequence"/>
</dbReference>
<gene>
    <name evidence="2" type="ORF">LR394_21245</name>
</gene>
<dbReference type="EMBL" id="JAJOMB010000011">
    <property type="protein sequence ID" value="MCD5313438.1"/>
    <property type="molecule type" value="Genomic_DNA"/>
</dbReference>
<dbReference type="PANTHER" id="PTHR11941:SF75">
    <property type="entry name" value="ENOYL-COA HYDRATASE_ISOMERASE FAMILY PROTEIN"/>
    <property type="match status" value="1"/>
</dbReference>
<dbReference type="FunFam" id="3.90.226.10:FF:000049">
    <property type="entry name" value="Enoyl-CoA delta isomerase 3"/>
    <property type="match status" value="1"/>
</dbReference>
<keyword evidence="3" id="KW-1185">Reference proteome</keyword>
<dbReference type="PANTHER" id="PTHR11941">
    <property type="entry name" value="ENOYL-COA HYDRATASE-RELATED"/>
    <property type="match status" value="1"/>
</dbReference>
<evidence type="ECO:0000313" key="2">
    <source>
        <dbReference type="EMBL" id="MCD5313438.1"/>
    </source>
</evidence>
<dbReference type="GO" id="GO:0004165">
    <property type="term" value="F:delta(3)-delta(2)-enoyl-CoA isomerase activity"/>
    <property type="evidence" value="ECO:0007669"/>
    <property type="project" value="TreeGrafter"/>
</dbReference>
<dbReference type="SUPFAM" id="SSF52096">
    <property type="entry name" value="ClpP/crotonase"/>
    <property type="match status" value="1"/>
</dbReference>
<reference evidence="2" key="1">
    <citation type="submission" date="2021-11" db="EMBL/GenBank/DDBJ databases">
        <title>Streptomyces corallinus and Kineosporia corallina sp. nov., two new coral-derived marine actinobacteria.</title>
        <authorList>
            <person name="Buangrab K."/>
            <person name="Sutthacheep M."/>
            <person name="Yeemin T."/>
            <person name="Harunari E."/>
            <person name="Igarashi Y."/>
            <person name="Sripreechasak P."/>
            <person name="Kanchanasin P."/>
            <person name="Tanasupawat S."/>
            <person name="Phongsopitanun W."/>
        </authorList>
    </citation>
    <scope>NUCLEOTIDE SEQUENCE</scope>
    <source>
        <strain evidence="2">JCM 31032</strain>
    </source>
</reference>
<organism evidence="2 3">
    <name type="scientific">Kineosporia babensis</name>
    <dbReference type="NCBI Taxonomy" id="499548"/>
    <lineage>
        <taxon>Bacteria</taxon>
        <taxon>Bacillati</taxon>
        <taxon>Actinomycetota</taxon>
        <taxon>Actinomycetes</taxon>
        <taxon>Kineosporiales</taxon>
        <taxon>Kineosporiaceae</taxon>
        <taxon>Kineosporia</taxon>
    </lineage>
</organism>
<proteinExistence type="predicted"/>
<comment type="caution">
    <text evidence="2">The sequence shown here is derived from an EMBL/GenBank/DDBJ whole genome shotgun (WGS) entry which is preliminary data.</text>
</comment>
<accession>A0A9X1T149</accession>
<evidence type="ECO:0000313" key="3">
    <source>
        <dbReference type="Proteomes" id="UP001138997"/>
    </source>
</evidence>
<dbReference type="InterPro" id="IPR001753">
    <property type="entry name" value="Enoyl-CoA_hydra/iso"/>
</dbReference>
<sequence>MPSLTRTGDVFLLDLGDGENVFHPDWLTSVSGLLEDVAHTEGPRALVTTATGRIYSNGLDLQWLREQDDQRFTDYVIAVHQLFAKLLELPVPTVAAVQGHAFAAGAIFTLAHDFRLMRADRGFFCLPEVEIGIPFTVAMTSLIRSRLPVAAAHEAMITGRRFGGLEAQAVGLVDITAAEEAVVPSAVKYAAELAPRAGATLGLIKQRMYAPTLAALHDTESPDLLIRPMF</sequence>
<dbReference type="AlphaFoldDB" id="A0A9X1T149"/>
<dbReference type="InterPro" id="IPR029045">
    <property type="entry name" value="ClpP/crotonase-like_dom_sf"/>
</dbReference>
<dbReference type="Pfam" id="PF00378">
    <property type="entry name" value="ECH_1"/>
    <property type="match status" value="1"/>
</dbReference>
<protein>
    <submittedName>
        <fullName evidence="2">Enoyl-CoA hydratase-related protein</fullName>
    </submittedName>
</protein>
<evidence type="ECO:0000256" key="1">
    <source>
        <dbReference type="ARBA" id="ARBA00023098"/>
    </source>
</evidence>
<dbReference type="Gene3D" id="3.90.226.10">
    <property type="entry name" value="2-enoyl-CoA Hydratase, Chain A, domain 1"/>
    <property type="match status" value="1"/>
</dbReference>
<keyword evidence="1" id="KW-0443">Lipid metabolism</keyword>
<dbReference type="RefSeq" id="WP_231444622.1">
    <property type="nucleotide sequence ID" value="NZ_JAJOMB010000011.1"/>
</dbReference>
<dbReference type="CDD" id="cd06558">
    <property type="entry name" value="crotonase-like"/>
    <property type="match status" value="1"/>
</dbReference>
<name>A0A9X1T149_9ACTN</name>